<evidence type="ECO:0000313" key="12">
    <source>
        <dbReference type="Proteomes" id="UP001307849"/>
    </source>
</evidence>
<protein>
    <recommendedName>
        <fullName evidence="10">C2H2-type domain-containing protein</fullName>
    </recommendedName>
</protein>
<comment type="subcellular location">
    <subcellularLocation>
        <location evidence="1">Nucleus</location>
    </subcellularLocation>
</comment>
<dbReference type="GO" id="GO:0005634">
    <property type="term" value="C:nucleus"/>
    <property type="evidence" value="ECO:0007669"/>
    <property type="project" value="UniProtKB-SubCell"/>
</dbReference>
<evidence type="ECO:0000256" key="6">
    <source>
        <dbReference type="ARBA" id="ARBA00023163"/>
    </source>
</evidence>
<gene>
    <name evidence="11" type="ORF">TWF506_004672</name>
</gene>
<feature type="domain" description="C2H2-type" evidence="10">
    <location>
        <begin position="405"/>
        <end position="435"/>
    </location>
</feature>
<keyword evidence="4" id="KW-0862">Zinc</keyword>
<feature type="compositionally biased region" description="Polar residues" evidence="9">
    <location>
        <begin position="98"/>
        <end position="109"/>
    </location>
</feature>
<sequence>MDLGKTRRSKRLAKNRVPKGAGDSDANIGGEDASCIPQTVVPNPQPKMASQASSSAATRDFELWDDAATLRTRGDIRATETNVSLPTPGHHIAETEKTSQNNGNGSTSTILRDMDVFEHELTPKDNQRYIEEILRPLYRAATPDTQAAGRRGGVESQLAKTPMREERESFLVSTPSQKNDTGPKGVQWISIPTLPEKFDISSPIVSRSAPKASSSDDRDNSDGRDNSDDDEMLYEPNDSGSEYVDDDHSLDDESSSNSGIGDDDGNPLEDSDDGNPLEDSDEEMKDTVPTKASAGSKRVKRSGKSHPGGPPFVCQFPGCKEISQSVFAATSHYTTYHTGCTQPASYQCLFPGCKKVYAAQKIKRAKDHVTRHQKICHFEWFEKTKHEERHRLSFDDPKPALKTPFSCDHVGCEKKYTSRTALYVHQCQWHSKGRKTLYICRFPGCEKTYENGYSTRARVYMERHQKKNHPEWFRETEKSERSHVRKEQPKPNASEGPPFSCDIDGCDRSYSTVYHLARHKTINHSSGETFCCSCLFPGCSKTISNPLRSLATHEMIRNHIKIRHYKWHQVTPKYEWYSVTHQKKDSSP</sequence>
<evidence type="ECO:0000259" key="10">
    <source>
        <dbReference type="PROSITE" id="PS50157"/>
    </source>
</evidence>
<dbReference type="EMBL" id="JAVHJM010000015">
    <property type="protein sequence ID" value="KAK6497197.1"/>
    <property type="molecule type" value="Genomic_DNA"/>
</dbReference>
<dbReference type="GO" id="GO:0008270">
    <property type="term" value="F:zinc ion binding"/>
    <property type="evidence" value="ECO:0007669"/>
    <property type="project" value="UniProtKB-KW"/>
</dbReference>
<feature type="compositionally biased region" description="Basic and acidic residues" evidence="9">
    <location>
        <begin position="214"/>
        <end position="226"/>
    </location>
</feature>
<evidence type="ECO:0000313" key="11">
    <source>
        <dbReference type="EMBL" id="KAK6497197.1"/>
    </source>
</evidence>
<evidence type="ECO:0000256" key="4">
    <source>
        <dbReference type="ARBA" id="ARBA00022833"/>
    </source>
</evidence>
<dbReference type="Proteomes" id="UP001307849">
    <property type="component" value="Unassembled WGS sequence"/>
</dbReference>
<keyword evidence="5" id="KW-0805">Transcription regulation</keyword>
<feature type="region of interest" description="Disordered" evidence="9">
    <location>
        <begin position="1"/>
        <end position="57"/>
    </location>
</feature>
<feature type="compositionally biased region" description="Basic residues" evidence="9">
    <location>
        <begin position="1"/>
        <end position="17"/>
    </location>
</feature>
<evidence type="ECO:0000256" key="9">
    <source>
        <dbReference type="SAM" id="MobiDB-lite"/>
    </source>
</evidence>
<dbReference type="AlphaFoldDB" id="A0AAN8RT88"/>
<accession>A0AAN8RT88</accession>
<evidence type="ECO:0000256" key="3">
    <source>
        <dbReference type="ARBA" id="ARBA00022771"/>
    </source>
</evidence>
<feature type="compositionally biased region" description="Basic and acidic residues" evidence="9">
    <location>
        <begin position="468"/>
        <end position="489"/>
    </location>
</feature>
<keyword evidence="2" id="KW-0479">Metal-binding</keyword>
<feature type="compositionally biased region" description="Polar residues" evidence="9">
    <location>
        <begin position="36"/>
        <end position="57"/>
    </location>
</feature>
<feature type="region of interest" description="Disordered" evidence="9">
    <location>
        <begin position="141"/>
        <end position="307"/>
    </location>
</feature>
<dbReference type="PANTHER" id="PTHR46179">
    <property type="entry name" value="ZINC FINGER PROTEIN"/>
    <property type="match status" value="1"/>
</dbReference>
<evidence type="ECO:0000256" key="5">
    <source>
        <dbReference type="ARBA" id="ARBA00023015"/>
    </source>
</evidence>
<evidence type="ECO:0000256" key="7">
    <source>
        <dbReference type="ARBA" id="ARBA00023242"/>
    </source>
</evidence>
<dbReference type="SMART" id="SM00355">
    <property type="entry name" value="ZnF_C2H2"/>
    <property type="match status" value="6"/>
</dbReference>
<feature type="region of interest" description="Disordered" evidence="9">
    <location>
        <begin position="73"/>
        <end position="109"/>
    </location>
</feature>
<keyword evidence="6" id="KW-0804">Transcription</keyword>
<dbReference type="InterPro" id="IPR051061">
    <property type="entry name" value="Zinc_finger_trans_reg"/>
</dbReference>
<dbReference type="PROSITE" id="PS50157">
    <property type="entry name" value="ZINC_FINGER_C2H2_2"/>
    <property type="match status" value="2"/>
</dbReference>
<feature type="region of interest" description="Disordered" evidence="9">
    <location>
        <begin position="468"/>
        <end position="499"/>
    </location>
</feature>
<comment type="caution">
    <text evidence="11">The sequence shown here is derived from an EMBL/GenBank/DDBJ whole genome shotgun (WGS) entry which is preliminary data.</text>
</comment>
<keyword evidence="12" id="KW-1185">Reference proteome</keyword>
<dbReference type="PROSITE" id="PS00028">
    <property type="entry name" value="ZINC_FINGER_C2H2_1"/>
    <property type="match status" value="2"/>
</dbReference>
<feature type="compositionally biased region" description="Polar residues" evidence="9">
    <location>
        <begin position="171"/>
        <end position="180"/>
    </location>
</feature>
<name>A0AAN8RT88_9PEZI</name>
<dbReference type="GO" id="GO:0006357">
    <property type="term" value="P:regulation of transcription by RNA polymerase II"/>
    <property type="evidence" value="ECO:0007669"/>
    <property type="project" value="TreeGrafter"/>
</dbReference>
<feature type="domain" description="C2H2-type" evidence="10">
    <location>
        <begin position="499"/>
        <end position="529"/>
    </location>
</feature>
<feature type="compositionally biased region" description="Acidic residues" evidence="9">
    <location>
        <begin position="261"/>
        <end position="284"/>
    </location>
</feature>
<keyword evidence="3 8" id="KW-0863">Zinc-finger</keyword>
<evidence type="ECO:0000256" key="1">
    <source>
        <dbReference type="ARBA" id="ARBA00004123"/>
    </source>
</evidence>
<keyword evidence="7" id="KW-0539">Nucleus</keyword>
<organism evidence="11 12">
    <name type="scientific">Arthrobotrys conoides</name>
    <dbReference type="NCBI Taxonomy" id="74498"/>
    <lineage>
        <taxon>Eukaryota</taxon>
        <taxon>Fungi</taxon>
        <taxon>Dikarya</taxon>
        <taxon>Ascomycota</taxon>
        <taxon>Pezizomycotina</taxon>
        <taxon>Orbiliomycetes</taxon>
        <taxon>Orbiliales</taxon>
        <taxon>Orbiliaceae</taxon>
        <taxon>Arthrobotrys</taxon>
    </lineage>
</organism>
<evidence type="ECO:0000256" key="2">
    <source>
        <dbReference type="ARBA" id="ARBA00022723"/>
    </source>
</evidence>
<reference evidence="11 12" key="1">
    <citation type="submission" date="2019-10" db="EMBL/GenBank/DDBJ databases">
        <authorList>
            <person name="Palmer J.M."/>
        </authorList>
    </citation>
    <scope>NUCLEOTIDE SEQUENCE [LARGE SCALE GENOMIC DNA]</scope>
    <source>
        <strain evidence="11 12">TWF506</strain>
    </source>
</reference>
<proteinExistence type="predicted"/>
<evidence type="ECO:0000256" key="8">
    <source>
        <dbReference type="PROSITE-ProRule" id="PRU00042"/>
    </source>
</evidence>
<dbReference type="InterPro" id="IPR013087">
    <property type="entry name" value="Znf_C2H2_type"/>
</dbReference>
<dbReference type="PANTHER" id="PTHR46179:SF13">
    <property type="entry name" value="C2H2-TYPE DOMAIN-CONTAINING PROTEIN"/>
    <property type="match status" value="1"/>
</dbReference>
<feature type="compositionally biased region" description="Acidic residues" evidence="9">
    <location>
        <begin position="243"/>
        <end position="254"/>
    </location>
</feature>